<proteinExistence type="predicted"/>
<dbReference type="SUPFAM" id="SSF53756">
    <property type="entry name" value="UDP-Glycosyltransferase/glycogen phosphorylase"/>
    <property type="match status" value="1"/>
</dbReference>
<reference evidence="2 3" key="1">
    <citation type="submission" date="2019-12" db="EMBL/GenBank/DDBJ databases">
        <authorList>
            <person name="Kim Y.S."/>
        </authorList>
    </citation>
    <scope>NUCLEOTIDE SEQUENCE [LARGE SCALE GENOMIC DNA]</scope>
    <source>
        <strain evidence="2 3">MMS17-SY077</strain>
    </source>
</reference>
<dbReference type="Gene3D" id="3.40.50.2000">
    <property type="entry name" value="Glycogen Phosphorylase B"/>
    <property type="match status" value="3"/>
</dbReference>
<dbReference type="AlphaFoldDB" id="A0A6I4NYI5"/>
<accession>A0A6I4NYI5</accession>
<keyword evidence="2" id="KW-0808">Transferase</keyword>
<feature type="domain" description="Spore protein YkvP/CgeB glycosyl transferase-like" evidence="1">
    <location>
        <begin position="201"/>
        <end position="353"/>
    </location>
</feature>
<dbReference type="PANTHER" id="PTHR12526:SF636">
    <property type="entry name" value="BLL3647 PROTEIN"/>
    <property type="match status" value="1"/>
</dbReference>
<dbReference type="RefSeq" id="WP_160425285.1">
    <property type="nucleotide sequence ID" value="NZ_WSTA01000052.1"/>
</dbReference>
<comment type="caution">
    <text evidence="2">The sequence shown here is derived from an EMBL/GenBank/DDBJ whole genome shotgun (WGS) entry which is preliminary data.</text>
</comment>
<organism evidence="2 3">
    <name type="scientific">Agromyces seonyuensis</name>
    <dbReference type="NCBI Taxonomy" id="2662446"/>
    <lineage>
        <taxon>Bacteria</taxon>
        <taxon>Bacillati</taxon>
        <taxon>Actinomycetota</taxon>
        <taxon>Actinomycetes</taxon>
        <taxon>Micrococcales</taxon>
        <taxon>Microbacteriaceae</taxon>
        <taxon>Agromyces</taxon>
    </lineage>
</organism>
<gene>
    <name evidence="2" type="ORF">GB864_11825</name>
</gene>
<keyword evidence="3" id="KW-1185">Reference proteome</keyword>
<evidence type="ECO:0000313" key="3">
    <source>
        <dbReference type="Proteomes" id="UP000438182"/>
    </source>
</evidence>
<dbReference type="EMBL" id="WSTA01000052">
    <property type="protein sequence ID" value="MWB99231.1"/>
    <property type="molecule type" value="Genomic_DNA"/>
</dbReference>
<protein>
    <submittedName>
        <fullName evidence="2">Glycosyltransferase</fullName>
    </submittedName>
</protein>
<name>A0A6I4NYI5_9MICO</name>
<dbReference type="GO" id="GO:0016757">
    <property type="term" value="F:glycosyltransferase activity"/>
    <property type="evidence" value="ECO:0007669"/>
    <property type="project" value="TreeGrafter"/>
</dbReference>
<evidence type="ECO:0000259" key="1">
    <source>
        <dbReference type="Pfam" id="PF13524"/>
    </source>
</evidence>
<dbReference type="InterPro" id="IPR055259">
    <property type="entry name" value="YkvP/CgeB_Glyco_trans-like"/>
</dbReference>
<dbReference type="PANTHER" id="PTHR12526">
    <property type="entry name" value="GLYCOSYLTRANSFERASE"/>
    <property type="match status" value="1"/>
</dbReference>
<dbReference type="Proteomes" id="UP000438182">
    <property type="component" value="Unassembled WGS sequence"/>
</dbReference>
<dbReference type="Pfam" id="PF13524">
    <property type="entry name" value="Glyco_trans_1_2"/>
    <property type="match status" value="1"/>
</dbReference>
<evidence type="ECO:0000313" key="2">
    <source>
        <dbReference type="EMBL" id="MWB99231.1"/>
    </source>
</evidence>
<sequence length="377" mass="41168">MSAAPAKRIAVITCYRHPDYVRAASLRAAVRASGRFAEVEVVKNRSRGAARYLQVTGALVRMAVRPPDAYLVTFRGYEILPVVLLLSRGRPVYYDEFINPVEWFVHEHGKFRDGSLPARALRSLFRAFMRRTAGILTDTASHAAYSAELMDLPLERYTAVPVGTDEDTFAAATTSTGTQDGPFSVLYYGSMLPLHGLAVVLDAARRLAGEGVSFTFVGGDETDERAVAAAGADGANVQYRSWVPYAELPDLFAAHRLHLGGPFGDTVQSQFVITGKTYQFLAMGLPVVVGDNLESGVFRDRGDALVVAQGDPDALAETIRWAAGHPDELARIGRAGRATYERLFSVERVADRLGILFGAEQPAQVEEARDREERAEE</sequence>